<comment type="caution">
    <text evidence="2">The sequence shown here is derived from an EMBL/GenBank/DDBJ whole genome shotgun (WGS) entry which is preliminary data.</text>
</comment>
<comment type="similarity">
    <text evidence="1">Belongs to the RutC family.</text>
</comment>
<dbReference type="SUPFAM" id="SSF55298">
    <property type="entry name" value="YjgF-like"/>
    <property type="match status" value="1"/>
</dbReference>
<dbReference type="PANTHER" id="PTHR11803:SF58">
    <property type="entry name" value="PROTEIN HMF1-RELATED"/>
    <property type="match status" value="1"/>
</dbReference>
<name>A0A4R6PUS3_NOCIG</name>
<dbReference type="EMBL" id="SNXK01000001">
    <property type="protein sequence ID" value="TDP41106.1"/>
    <property type="molecule type" value="Genomic_DNA"/>
</dbReference>
<gene>
    <name evidence="2" type="ORF">DFR75_101204</name>
</gene>
<evidence type="ECO:0000313" key="3">
    <source>
        <dbReference type="Proteomes" id="UP000295087"/>
    </source>
</evidence>
<reference evidence="2 3" key="1">
    <citation type="submission" date="2019-03" db="EMBL/GenBank/DDBJ databases">
        <title>Genomic Encyclopedia of Type Strains, Phase IV (KMG-IV): sequencing the most valuable type-strain genomes for metagenomic binning, comparative biology and taxonomic classification.</title>
        <authorList>
            <person name="Goeker M."/>
        </authorList>
    </citation>
    <scope>NUCLEOTIDE SEQUENCE [LARGE SCALE GENOMIC DNA]</scope>
    <source>
        <strain evidence="2 3">DSM 44496</strain>
    </source>
</reference>
<dbReference type="GO" id="GO:0019239">
    <property type="term" value="F:deaminase activity"/>
    <property type="evidence" value="ECO:0007669"/>
    <property type="project" value="TreeGrafter"/>
</dbReference>
<dbReference type="Proteomes" id="UP000295087">
    <property type="component" value="Unassembled WGS sequence"/>
</dbReference>
<evidence type="ECO:0000313" key="2">
    <source>
        <dbReference type="EMBL" id="TDP41106.1"/>
    </source>
</evidence>
<dbReference type="RefSeq" id="WP_067492055.1">
    <property type="nucleotide sequence ID" value="NZ_SNXK01000001.1"/>
</dbReference>
<evidence type="ECO:0000256" key="1">
    <source>
        <dbReference type="ARBA" id="ARBA00010552"/>
    </source>
</evidence>
<dbReference type="AlphaFoldDB" id="A0A4R6PUS3"/>
<protein>
    <submittedName>
        <fullName evidence="2">Enamine deaminase RidA (YjgF/YER057c/UK114 family)</fullName>
    </submittedName>
</protein>
<dbReference type="InterPro" id="IPR006175">
    <property type="entry name" value="YjgF/YER057c/UK114"/>
</dbReference>
<dbReference type="GO" id="GO:0005829">
    <property type="term" value="C:cytosol"/>
    <property type="evidence" value="ECO:0007669"/>
    <property type="project" value="TreeGrafter"/>
</dbReference>
<proteinExistence type="inferred from homology"/>
<dbReference type="InterPro" id="IPR035959">
    <property type="entry name" value="RutC-like_sf"/>
</dbReference>
<keyword evidence="3" id="KW-1185">Reference proteome</keyword>
<organism evidence="2 3">
    <name type="scientific">Nocardia ignorata</name>
    <dbReference type="NCBI Taxonomy" id="145285"/>
    <lineage>
        <taxon>Bacteria</taxon>
        <taxon>Bacillati</taxon>
        <taxon>Actinomycetota</taxon>
        <taxon>Actinomycetes</taxon>
        <taxon>Mycobacteriales</taxon>
        <taxon>Nocardiaceae</taxon>
        <taxon>Nocardia</taxon>
    </lineage>
</organism>
<dbReference type="Gene3D" id="3.30.1330.40">
    <property type="entry name" value="RutC-like"/>
    <property type="match status" value="1"/>
</dbReference>
<dbReference type="PANTHER" id="PTHR11803">
    <property type="entry name" value="2-IMINOBUTANOATE/2-IMINOPROPANOATE DEAMINASE RIDA"/>
    <property type="match status" value="1"/>
</dbReference>
<accession>A0A4R6PUS3</accession>
<sequence length="133" mass="13823">MAHTIVNPDGLHNPVPFGYSHTAAVPAGTELVFVSGQYGSDADGAVVSDDFADQVKRTFDNIATALAAHDLDLSHVVALRTYVVNHDVTKLGPIAGAVAEHWGTTPPTQTLLGVAALATPDVLFEVEAVAARP</sequence>
<dbReference type="Pfam" id="PF01042">
    <property type="entry name" value="Ribonuc_L-PSP"/>
    <property type="match status" value="1"/>
</dbReference>
<dbReference type="CDD" id="cd00448">
    <property type="entry name" value="YjgF_YER057c_UK114_family"/>
    <property type="match status" value="1"/>
</dbReference>